<proteinExistence type="predicted"/>
<reference evidence="2" key="1">
    <citation type="journal article" date="2024" name="IScience">
        <title>Strigolactones Initiate the Formation of Haustorium-like Structures in Castilleja.</title>
        <authorList>
            <person name="Buerger M."/>
            <person name="Peterson D."/>
            <person name="Chory J."/>
        </authorList>
    </citation>
    <scope>NUCLEOTIDE SEQUENCE [LARGE SCALE GENOMIC DNA]</scope>
</reference>
<accession>A0ABD3BQE3</accession>
<sequence length="55" mass="6203">MQNTGVNGCSVGGRVRAADVISKLKDDGDFDRLRLKIIRKWIPIEISKRMNNDVC</sequence>
<gene>
    <name evidence="1" type="ORF">CASFOL_036921</name>
</gene>
<organism evidence="1 2">
    <name type="scientific">Castilleja foliolosa</name>
    <dbReference type="NCBI Taxonomy" id="1961234"/>
    <lineage>
        <taxon>Eukaryota</taxon>
        <taxon>Viridiplantae</taxon>
        <taxon>Streptophyta</taxon>
        <taxon>Embryophyta</taxon>
        <taxon>Tracheophyta</taxon>
        <taxon>Spermatophyta</taxon>
        <taxon>Magnoliopsida</taxon>
        <taxon>eudicotyledons</taxon>
        <taxon>Gunneridae</taxon>
        <taxon>Pentapetalae</taxon>
        <taxon>asterids</taxon>
        <taxon>lamiids</taxon>
        <taxon>Lamiales</taxon>
        <taxon>Orobanchaceae</taxon>
        <taxon>Pedicularideae</taxon>
        <taxon>Castillejinae</taxon>
        <taxon>Castilleja</taxon>
    </lineage>
</organism>
<evidence type="ECO:0000313" key="2">
    <source>
        <dbReference type="Proteomes" id="UP001632038"/>
    </source>
</evidence>
<dbReference type="AlphaFoldDB" id="A0ABD3BQE3"/>
<evidence type="ECO:0000313" key="1">
    <source>
        <dbReference type="EMBL" id="KAL3619351.1"/>
    </source>
</evidence>
<comment type="caution">
    <text evidence="1">The sequence shown here is derived from an EMBL/GenBank/DDBJ whole genome shotgun (WGS) entry which is preliminary data.</text>
</comment>
<keyword evidence="2" id="KW-1185">Reference proteome</keyword>
<protein>
    <submittedName>
        <fullName evidence="1">Uncharacterized protein</fullName>
    </submittedName>
</protein>
<name>A0ABD3BQE3_9LAMI</name>
<dbReference type="Proteomes" id="UP001632038">
    <property type="component" value="Unassembled WGS sequence"/>
</dbReference>
<dbReference type="EMBL" id="JAVIJP010000069">
    <property type="protein sequence ID" value="KAL3619351.1"/>
    <property type="molecule type" value="Genomic_DNA"/>
</dbReference>